<keyword evidence="7" id="KW-1185">Reference proteome</keyword>
<dbReference type="GO" id="GO:0003677">
    <property type="term" value="F:DNA binding"/>
    <property type="evidence" value="ECO:0007669"/>
    <property type="project" value="UniProtKB-KW"/>
</dbReference>
<keyword evidence="5" id="KW-0539">Nucleus</keyword>
<dbReference type="SUPFAM" id="SSF101936">
    <property type="entry name" value="DNA-binding pseudobarrel domain"/>
    <property type="match status" value="1"/>
</dbReference>
<evidence type="ECO:0000313" key="7">
    <source>
        <dbReference type="Proteomes" id="UP000077755"/>
    </source>
</evidence>
<accession>A0A161X9Q1</accession>
<reference evidence="6" key="2">
    <citation type="submission" date="2022-03" db="EMBL/GenBank/DDBJ databases">
        <title>Draft title - Genomic analysis of global carrot germplasm unveils the trajectory of domestication and the origin of high carotenoid orange carrot.</title>
        <authorList>
            <person name="Iorizzo M."/>
            <person name="Ellison S."/>
            <person name="Senalik D."/>
            <person name="Macko-Podgorni A."/>
            <person name="Grzebelus D."/>
            <person name="Bostan H."/>
            <person name="Rolling W."/>
            <person name="Curaba J."/>
            <person name="Simon P."/>
        </authorList>
    </citation>
    <scope>NUCLEOTIDE SEQUENCE</scope>
    <source>
        <tissue evidence="6">Leaf</tissue>
    </source>
</reference>
<evidence type="ECO:0000256" key="5">
    <source>
        <dbReference type="ARBA" id="ARBA00023242"/>
    </source>
</evidence>
<reference evidence="6" key="1">
    <citation type="journal article" date="2016" name="Nat. Genet.">
        <title>A high-quality carrot genome assembly provides new insights into carotenoid accumulation and asterid genome evolution.</title>
        <authorList>
            <person name="Iorizzo M."/>
            <person name="Ellison S."/>
            <person name="Senalik D."/>
            <person name="Zeng P."/>
            <person name="Satapoomin P."/>
            <person name="Huang J."/>
            <person name="Bowman M."/>
            <person name="Iovene M."/>
            <person name="Sanseverino W."/>
            <person name="Cavagnaro P."/>
            <person name="Yildiz M."/>
            <person name="Macko-Podgorni A."/>
            <person name="Moranska E."/>
            <person name="Grzebelus E."/>
            <person name="Grzebelus D."/>
            <person name="Ashrafi H."/>
            <person name="Zheng Z."/>
            <person name="Cheng S."/>
            <person name="Spooner D."/>
            <person name="Van Deynze A."/>
            <person name="Simon P."/>
        </authorList>
    </citation>
    <scope>NUCLEOTIDE SEQUENCE</scope>
    <source>
        <tissue evidence="6">Leaf</tissue>
    </source>
</reference>
<dbReference type="InterPro" id="IPR003340">
    <property type="entry name" value="B3_DNA-bd"/>
</dbReference>
<keyword evidence="4" id="KW-0804">Transcription</keyword>
<dbReference type="InterPro" id="IPR015300">
    <property type="entry name" value="DNA-bd_pseudobarrel_sf"/>
</dbReference>
<organism evidence="6 7">
    <name type="scientific">Daucus carota subsp. sativus</name>
    <name type="common">Carrot</name>
    <dbReference type="NCBI Taxonomy" id="79200"/>
    <lineage>
        <taxon>Eukaryota</taxon>
        <taxon>Viridiplantae</taxon>
        <taxon>Streptophyta</taxon>
        <taxon>Embryophyta</taxon>
        <taxon>Tracheophyta</taxon>
        <taxon>Spermatophyta</taxon>
        <taxon>Magnoliopsida</taxon>
        <taxon>eudicotyledons</taxon>
        <taxon>Gunneridae</taxon>
        <taxon>Pentapetalae</taxon>
        <taxon>asterids</taxon>
        <taxon>campanulids</taxon>
        <taxon>Apiales</taxon>
        <taxon>Apiaceae</taxon>
        <taxon>Apioideae</taxon>
        <taxon>Scandiceae</taxon>
        <taxon>Daucinae</taxon>
        <taxon>Daucus</taxon>
        <taxon>Daucus sect. Daucus</taxon>
    </lineage>
</organism>
<dbReference type="Pfam" id="PF02362">
    <property type="entry name" value="B3"/>
    <property type="match status" value="1"/>
</dbReference>
<comment type="subcellular location">
    <subcellularLocation>
        <location evidence="1">Nucleus</location>
    </subcellularLocation>
</comment>
<dbReference type="AlphaFoldDB" id="A0A161X9Q1"/>
<evidence type="ECO:0000256" key="4">
    <source>
        <dbReference type="ARBA" id="ARBA00023163"/>
    </source>
</evidence>
<gene>
    <name evidence="6" type="ORF">DCAR_0730306</name>
</gene>
<dbReference type="Gene3D" id="2.40.330.10">
    <property type="entry name" value="DNA-binding pseudobarrel domain"/>
    <property type="match status" value="2"/>
</dbReference>
<evidence type="ECO:0000313" key="6">
    <source>
        <dbReference type="EMBL" id="WOH10833.1"/>
    </source>
</evidence>
<evidence type="ECO:0000256" key="2">
    <source>
        <dbReference type="ARBA" id="ARBA00023015"/>
    </source>
</evidence>
<protein>
    <submittedName>
        <fullName evidence="6">Uncharacterized protein</fullName>
    </submittedName>
</protein>
<sequence length="347" mass="39748">MESSGLVAEKFCKLIDSGDTEKNEMTLPRRFCEKYGSRLVSSVHLKVRNGYVLHVEFEKNRGMLKGVLCFFKNFELKGGELLVFEYFGRSNINVYILGANCSEINYPNNMFQWFECLPSLVTFGDGGWRCVEYIYEDKSDLNEIILPPSFLERCGRYLEESVTFVLSNGQKFGGTYCHESGKLSGLNNICYIGGNDGLRSIHMLLFAFHTKSIVTISAFDEACYEIIFPGTPLSKGYNSDPEEVCSYFEITIEPKHMLEDCHVVDISNDFVELCSMWDSMQTITVYSGNGTWMLLICNRYYNYCWTIESGWQLLRDGLQLGVGDKLVFECPKMSFDHFSVRVIRKVI</sequence>
<evidence type="ECO:0000256" key="3">
    <source>
        <dbReference type="ARBA" id="ARBA00023125"/>
    </source>
</evidence>
<name>A0A161X9Q1_DAUCS</name>
<keyword evidence="3" id="KW-0238">DNA-binding</keyword>
<evidence type="ECO:0000256" key="1">
    <source>
        <dbReference type="ARBA" id="ARBA00004123"/>
    </source>
</evidence>
<dbReference type="PANTHER" id="PTHR31920:SF108">
    <property type="entry name" value="B3 DOMAIN-CONTAINING TRANSCRIPTION FACTOR VRN1-LIKE"/>
    <property type="match status" value="1"/>
</dbReference>
<dbReference type="InterPro" id="IPR050655">
    <property type="entry name" value="Plant_B3_domain"/>
</dbReference>
<dbReference type="GO" id="GO:0005634">
    <property type="term" value="C:nucleus"/>
    <property type="evidence" value="ECO:0007669"/>
    <property type="project" value="UniProtKB-SubCell"/>
</dbReference>
<dbReference type="PANTHER" id="PTHR31920">
    <property type="entry name" value="B3 DOMAIN-CONTAINING"/>
    <property type="match status" value="1"/>
</dbReference>
<dbReference type="Proteomes" id="UP000077755">
    <property type="component" value="Chromosome 7"/>
</dbReference>
<dbReference type="EMBL" id="CP093349">
    <property type="protein sequence ID" value="WOH10833.1"/>
    <property type="molecule type" value="Genomic_DNA"/>
</dbReference>
<proteinExistence type="predicted"/>
<dbReference type="SMART" id="SM01019">
    <property type="entry name" value="B3"/>
    <property type="match status" value="2"/>
</dbReference>
<keyword evidence="2" id="KW-0805">Transcription regulation</keyword>
<dbReference type="Gramene" id="KZM89323">
    <property type="protein sequence ID" value="KZM89323"/>
    <property type="gene ID" value="DCAR_026398"/>
</dbReference>